<proteinExistence type="predicted"/>
<evidence type="ECO:0000313" key="3">
    <source>
        <dbReference type="Proteomes" id="UP001210925"/>
    </source>
</evidence>
<name>A0AAD5UHG7_9FUNG</name>
<dbReference type="AlphaFoldDB" id="A0AAD5UHG7"/>
<dbReference type="Proteomes" id="UP001210925">
    <property type="component" value="Unassembled WGS sequence"/>
</dbReference>
<comment type="caution">
    <text evidence="2">The sequence shown here is derived from an EMBL/GenBank/DDBJ whole genome shotgun (WGS) entry which is preliminary data.</text>
</comment>
<sequence length="89" mass="10671">MEKNSLKFTKDLNQQHTKEIKVLFDLEKQIEKESLALFDQLQEYKENTRKYLKLKQELNSKIKEFGDLQNIQSVIERDLLEATLVMKKL</sequence>
<organism evidence="2 3">
    <name type="scientific">Boothiomyces macroporosus</name>
    <dbReference type="NCBI Taxonomy" id="261099"/>
    <lineage>
        <taxon>Eukaryota</taxon>
        <taxon>Fungi</taxon>
        <taxon>Fungi incertae sedis</taxon>
        <taxon>Chytridiomycota</taxon>
        <taxon>Chytridiomycota incertae sedis</taxon>
        <taxon>Chytridiomycetes</taxon>
        <taxon>Rhizophydiales</taxon>
        <taxon>Terramycetaceae</taxon>
        <taxon>Boothiomyces</taxon>
    </lineage>
</organism>
<keyword evidence="3" id="KW-1185">Reference proteome</keyword>
<reference evidence="2" key="1">
    <citation type="submission" date="2020-05" db="EMBL/GenBank/DDBJ databases">
        <title>Phylogenomic resolution of chytrid fungi.</title>
        <authorList>
            <person name="Stajich J.E."/>
            <person name="Amses K."/>
            <person name="Simmons R."/>
            <person name="Seto K."/>
            <person name="Myers J."/>
            <person name="Bonds A."/>
            <person name="Quandt C.A."/>
            <person name="Barry K."/>
            <person name="Liu P."/>
            <person name="Grigoriev I."/>
            <person name="Longcore J.E."/>
            <person name="James T.Y."/>
        </authorList>
    </citation>
    <scope>NUCLEOTIDE SEQUENCE</scope>
    <source>
        <strain evidence="2">PLAUS21</strain>
    </source>
</reference>
<accession>A0AAD5UHG7</accession>
<feature type="coiled-coil region" evidence="1">
    <location>
        <begin position="27"/>
        <end position="61"/>
    </location>
</feature>
<dbReference type="Pfam" id="PF06320">
    <property type="entry name" value="GCN5L1"/>
    <property type="match status" value="1"/>
</dbReference>
<dbReference type="EMBL" id="JADGKB010000061">
    <property type="protein sequence ID" value="KAJ3255735.1"/>
    <property type="molecule type" value="Genomic_DNA"/>
</dbReference>
<gene>
    <name evidence="2" type="ORF">HK103_006102</name>
</gene>
<evidence type="ECO:0000313" key="2">
    <source>
        <dbReference type="EMBL" id="KAJ3255735.1"/>
    </source>
</evidence>
<keyword evidence="1" id="KW-0175">Coiled coil</keyword>
<evidence type="ECO:0000256" key="1">
    <source>
        <dbReference type="SAM" id="Coils"/>
    </source>
</evidence>
<protein>
    <submittedName>
        <fullName evidence="2">Uncharacterized protein</fullName>
    </submittedName>
</protein>